<name>A0A0F9IC80_9ZZZZ</name>
<keyword evidence="1" id="KW-0813">Transport</keyword>
<proteinExistence type="predicted"/>
<evidence type="ECO:0000256" key="5">
    <source>
        <dbReference type="ARBA" id="ARBA00022982"/>
    </source>
</evidence>
<sequence>MTRRLVLFLLVAVAAGVGIAGMANAAEYVGSDKCMACHGQEYNEWKASGHSYQLRTAEEIKSVPVPLPEGYTWDDISYVIGAYKWKARYMDKQGYIITSTADGTPGKNQYNLQTGTWSDYYPGEVKKYDCGGCHTTGYSKEGSQGGLEGIVGTWALRGIQCENCHGPGSEHIALGGDASLITLDRSSELCGQCHARGDPAKIPASDGFIRHHEQYNELLASPKKDFECVTCHNPHQKAEFSMKQDCVVCHSTMKTTELGDRMRAVGVECIDCHMPRAAKSAVNFDAHTADVRSHLFTINLDPAAEMFTADGKLAQGYLTVEFACLSCHKNRDRDWAIEKANSGHE</sequence>
<evidence type="ECO:0000256" key="6">
    <source>
        <dbReference type="ARBA" id="ARBA00023004"/>
    </source>
</evidence>
<dbReference type="Gene3D" id="1.10.3820.10">
    <property type="entry name" value="Di-heme elbow motif domain"/>
    <property type="match status" value="1"/>
</dbReference>
<dbReference type="GO" id="GO:0016491">
    <property type="term" value="F:oxidoreductase activity"/>
    <property type="evidence" value="ECO:0007669"/>
    <property type="project" value="TreeGrafter"/>
</dbReference>
<comment type="caution">
    <text evidence="8">The sequence shown here is derived from an EMBL/GenBank/DDBJ whole genome shotgun (WGS) entry which is preliminary data.</text>
</comment>
<dbReference type="InterPro" id="IPR038266">
    <property type="entry name" value="NapC/NirT_cytc_sf"/>
</dbReference>
<dbReference type="GO" id="GO:0046872">
    <property type="term" value="F:metal ion binding"/>
    <property type="evidence" value="ECO:0007669"/>
    <property type="project" value="UniProtKB-KW"/>
</dbReference>
<keyword evidence="3" id="KW-0479">Metal-binding</keyword>
<dbReference type="PANTHER" id="PTHR35038:SF8">
    <property type="entry name" value="C-TYPE POLYHEME CYTOCHROME OMCC"/>
    <property type="match status" value="1"/>
</dbReference>
<feature type="domain" description="Cytochrome c-552/4" evidence="7">
    <location>
        <begin position="125"/>
        <end position="166"/>
    </location>
</feature>
<dbReference type="Pfam" id="PF13435">
    <property type="entry name" value="Cytochrome_C554"/>
    <property type="match status" value="2"/>
</dbReference>
<organism evidence="8">
    <name type="scientific">marine sediment metagenome</name>
    <dbReference type="NCBI Taxonomy" id="412755"/>
    <lineage>
        <taxon>unclassified sequences</taxon>
        <taxon>metagenomes</taxon>
        <taxon>ecological metagenomes</taxon>
    </lineage>
</organism>
<feature type="domain" description="Cytochrome c-552/4" evidence="7">
    <location>
        <begin position="33"/>
        <end position="61"/>
    </location>
</feature>
<keyword evidence="5" id="KW-0249">Electron transport</keyword>
<protein>
    <recommendedName>
        <fullName evidence="7">Cytochrome c-552/4 domain-containing protein</fullName>
    </recommendedName>
</protein>
<evidence type="ECO:0000256" key="2">
    <source>
        <dbReference type="ARBA" id="ARBA00022617"/>
    </source>
</evidence>
<dbReference type="PANTHER" id="PTHR35038">
    <property type="entry name" value="DISSIMILATORY SULFITE REDUCTASE SIRA"/>
    <property type="match status" value="1"/>
</dbReference>
<dbReference type="InterPro" id="IPR023155">
    <property type="entry name" value="Cyt_c-552/4"/>
</dbReference>
<gene>
    <name evidence="8" type="ORF">LCGC14_1894870</name>
</gene>
<accession>A0A0F9IC80</accession>
<keyword evidence="6" id="KW-0408">Iron</keyword>
<dbReference type="AlphaFoldDB" id="A0A0F9IC80"/>
<evidence type="ECO:0000256" key="4">
    <source>
        <dbReference type="ARBA" id="ARBA00022729"/>
    </source>
</evidence>
<reference evidence="8" key="1">
    <citation type="journal article" date="2015" name="Nature">
        <title>Complex archaea that bridge the gap between prokaryotes and eukaryotes.</title>
        <authorList>
            <person name="Spang A."/>
            <person name="Saw J.H."/>
            <person name="Jorgensen S.L."/>
            <person name="Zaremba-Niedzwiedzka K."/>
            <person name="Martijn J."/>
            <person name="Lind A.E."/>
            <person name="van Eijk R."/>
            <person name="Schleper C."/>
            <person name="Guy L."/>
            <person name="Ettema T.J."/>
        </authorList>
    </citation>
    <scope>NUCLEOTIDE SEQUENCE</scope>
</reference>
<evidence type="ECO:0000313" key="8">
    <source>
        <dbReference type="EMBL" id="KKL91420.1"/>
    </source>
</evidence>
<evidence type="ECO:0000256" key="3">
    <source>
        <dbReference type="ARBA" id="ARBA00022723"/>
    </source>
</evidence>
<evidence type="ECO:0000256" key="1">
    <source>
        <dbReference type="ARBA" id="ARBA00022448"/>
    </source>
</evidence>
<dbReference type="InterPro" id="IPR051829">
    <property type="entry name" value="Multiheme_Cytochr_ET"/>
</dbReference>
<dbReference type="EMBL" id="LAZR01019735">
    <property type="protein sequence ID" value="KKL91420.1"/>
    <property type="molecule type" value="Genomic_DNA"/>
</dbReference>
<dbReference type="Gene3D" id="1.10.1130.10">
    <property type="entry name" value="Flavocytochrome C3, Chain A"/>
    <property type="match status" value="2"/>
</dbReference>
<keyword evidence="2" id="KW-0349">Heme</keyword>
<keyword evidence="4" id="KW-0732">Signal</keyword>
<dbReference type="InterPro" id="IPR036280">
    <property type="entry name" value="Multihaem_cyt_sf"/>
</dbReference>
<dbReference type="SUPFAM" id="SSF48695">
    <property type="entry name" value="Multiheme cytochromes"/>
    <property type="match status" value="1"/>
</dbReference>
<evidence type="ECO:0000259" key="7">
    <source>
        <dbReference type="Pfam" id="PF13435"/>
    </source>
</evidence>